<name>A0AB39BSL3_9BACI</name>
<keyword evidence="1" id="KW-0812">Transmembrane</keyword>
<protein>
    <submittedName>
        <fullName evidence="2">YtxH domain-containing protein</fullName>
    </submittedName>
</protein>
<organism evidence="2">
    <name type="scientific">Alkalihalophilus sp. As8PL</name>
    <dbReference type="NCBI Taxonomy" id="3237103"/>
    <lineage>
        <taxon>Bacteria</taxon>
        <taxon>Bacillati</taxon>
        <taxon>Bacillota</taxon>
        <taxon>Bacilli</taxon>
        <taxon>Bacillales</taxon>
        <taxon>Bacillaceae</taxon>
        <taxon>Alkalihalophilus</taxon>
    </lineage>
</organism>
<dbReference type="RefSeq" id="WP_368503908.1">
    <property type="nucleotide sequence ID" value="NZ_CP162551.1"/>
</dbReference>
<accession>A0AB39BSL3</accession>
<evidence type="ECO:0000313" key="2">
    <source>
        <dbReference type="EMBL" id="XDI36465.1"/>
    </source>
</evidence>
<keyword evidence="1" id="KW-1133">Transmembrane helix</keyword>
<evidence type="ECO:0000256" key="1">
    <source>
        <dbReference type="SAM" id="Phobius"/>
    </source>
</evidence>
<dbReference type="EMBL" id="CP162551">
    <property type="protein sequence ID" value="XDI36465.1"/>
    <property type="molecule type" value="Genomic_DNA"/>
</dbReference>
<feature type="transmembrane region" description="Helical" evidence="1">
    <location>
        <begin position="12"/>
        <end position="30"/>
    </location>
</feature>
<dbReference type="AlphaFoldDB" id="A0AB39BSL3"/>
<keyword evidence="1" id="KW-0472">Membrane</keyword>
<gene>
    <name evidence="2" type="ORF">AB3N04_17565</name>
</gene>
<reference evidence="2" key="1">
    <citation type="submission" date="2024-07" db="EMBL/GenBank/DDBJ databases">
        <title>Identification and characteristics of an arsenic-resistant bacterial isolate, which belongs to a novel species.</title>
        <authorList>
            <person name="Juszczyk A."/>
            <person name="Kowalczyk A."/>
            <person name="Was K."/>
            <person name="Kosowicz W."/>
            <person name="Budzyn A."/>
            <person name="Latowski D."/>
        </authorList>
    </citation>
    <scope>NUCLEOTIDE SEQUENCE</scope>
    <source>
        <strain evidence="2">As8PL</strain>
    </source>
</reference>
<sequence>MFKKKRSSRSGYLMGTIVGGMVGVAGYYLLATDKGNHLRKDLVNKMPERSRSKGALSHLLLEFGSEWSEDIKDVLSESKNPQHREVAKKETIDNQGKSDIGELIQGVLEEE</sequence>
<proteinExistence type="predicted"/>